<sequence length="1006" mass="113374">MSSGENRIIERERGSVKLCFSSSRGDLLERSFEEVSEAVKESWRTSLKVTPINALDPCSEIKSLRQPQVSALYSILSHLTGHERKDVTVVMPTGTGKTETMLASICGLPVDKALIVVPTDSLREQTFNKFIGLGKLRELNAIHNETLNPVVALISGGVESDEELSFLLSANVIVTTPHSLNLAGPQIKKKLFQACSHLFVDEAHHVKAKIWRSVKEAFSGKDVVQFTATPFREDREKVGGKIIYNYPISLAQKSGYFRNITFKSVYEVSDIVGDEKVAETAVAQLREDLSNGYDHILMARCETKQRANDVGEIYKEKCGDLNPVVIYSGMAGQRRKLKAVVDKEHRVVVCVNMLGEGFDLPELKVCALHDIHKSLPITLQFAGRFVRDRPDLGNPTFVANICDQRVEDTLKSLYEEDPDWNRSLQRISEASIKREVEFQEFIENSITTGNEIPLENIKPALSAIVYKVDSASFDVDTSKVPLERGEKLVASIKISSPNILVLVTKIDVSTKWAPLSELSQVEWRLVIAFYDEEEGLLFIHDSSKTGARFRLVKCLAKNPDLLKGDHVFKSFGNIERLVLQNAGLNKGRRGPLRYVMYTGIDIETAINDLAQGSSYKSNLFGKGFESGSKVSIGCSYKGRVWSMSSAPVIDWIDWCREIGSKLNDDHINPNAILDKVMRTREVSHIPDLVPICLDWPDYLFEYGFSSVSLEVVGRSYNLEDACFSIFDFQPGKVNFDVSVGGFSEKYSYTISQNGYQIKRLGGDFLYLNNKDGKRLLEEFFNNEESPSVFFEDGSKLFENLHIVRPDDFTIPHYRVGLLKQWSWDVNVRRESQGEEKNKDTVQYAVISKIVQQHESWIVFDDDGANEVADIVSFRDEGEVLVIEFFHLKYSHGASPGSRIIDFYEVCGQIVKCCKWVGEFDKLIDQLKKRERSRVNASKSSRLEKGEFRDFELLRQHGGRLRKEYKFYVVQAGLDTKNVSADVLSLLGSIDLYVKETTGNNLVVIGS</sequence>
<gene>
    <name evidence="3" type="ORF">SAMN02745148_00511</name>
</gene>
<dbReference type="InterPro" id="IPR014001">
    <property type="entry name" value="Helicase_ATP-bd"/>
</dbReference>
<dbReference type="Pfam" id="PF04851">
    <property type="entry name" value="ResIII"/>
    <property type="match status" value="1"/>
</dbReference>
<dbReference type="Gene3D" id="3.40.50.300">
    <property type="entry name" value="P-loop containing nucleotide triphosphate hydrolases"/>
    <property type="match status" value="2"/>
</dbReference>
<evidence type="ECO:0000259" key="1">
    <source>
        <dbReference type="PROSITE" id="PS51192"/>
    </source>
</evidence>
<dbReference type="SMART" id="SM00487">
    <property type="entry name" value="DEXDc"/>
    <property type="match status" value="1"/>
</dbReference>
<accession>A0A1M4U5H2</accession>
<keyword evidence="3" id="KW-0378">Hydrolase</keyword>
<dbReference type="GO" id="GO:0016787">
    <property type="term" value="F:hydrolase activity"/>
    <property type="evidence" value="ECO:0007669"/>
    <property type="project" value="InterPro"/>
</dbReference>
<protein>
    <submittedName>
        <fullName evidence="3">Superfamily II DNA or RNA helicase</fullName>
    </submittedName>
</protein>
<dbReference type="GO" id="GO:0005829">
    <property type="term" value="C:cytosol"/>
    <property type="evidence" value="ECO:0007669"/>
    <property type="project" value="TreeGrafter"/>
</dbReference>
<dbReference type="PROSITE" id="PS51192">
    <property type="entry name" value="HELICASE_ATP_BIND_1"/>
    <property type="match status" value="1"/>
</dbReference>
<dbReference type="SUPFAM" id="SSF52540">
    <property type="entry name" value="P-loop containing nucleoside triphosphate hydrolases"/>
    <property type="match status" value="1"/>
</dbReference>
<feature type="domain" description="Helicase C-terminal" evidence="2">
    <location>
        <begin position="281"/>
        <end position="460"/>
    </location>
</feature>
<dbReference type="Proteomes" id="UP000184346">
    <property type="component" value="Unassembled WGS sequence"/>
</dbReference>
<feature type="domain" description="Helicase ATP-binding" evidence="1">
    <location>
        <begin position="78"/>
        <end position="248"/>
    </location>
</feature>
<dbReference type="GO" id="GO:0003677">
    <property type="term" value="F:DNA binding"/>
    <property type="evidence" value="ECO:0007669"/>
    <property type="project" value="InterPro"/>
</dbReference>
<dbReference type="PANTHER" id="PTHR47396:SF1">
    <property type="entry name" value="ATP-DEPENDENT HELICASE IRC3-RELATED"/>
    <property type="match status" value="1"/>
</dbReference>
<name>A0A1M4U5H2_9GAMM</name>
<reference evidence="3 4" key="1">
    <citation type="submission" date="2016-11" db="EMBL/GenBank/DDBJ databases">
        <authorList>
            <person name="Jaros S."/>
            <person name="Januszkiewicz K."/>
            <person name="Wedrychowicz H."/>
        </authorList>
    </citation>
    <scope>NUCLEOTIDE SEQUENCE [LARGE SCALE GENOMIC DNA]</scope>
    <source>
        <strain evidence="3 4">DSM 19980</strain>
    </source>
</reference>
<dbReference type="CDD" id="cd18785">
    <property type="entry name" value="SF2_C"/>
    <property type="match status" value="1"/>
</dbReference>
<dbReference type="PANTHER" id="PTHR47396">
    <property type="entry name" value="TYPE I RESTRICTION ENZYME ECOKI R PROTEIN"/>
    <property type="match status" value="1"/>
</dbReference>
<dbReference type="InterPro" id="IPR027417">
    <property type="entry name" value="P-loop_NTPase"/>
</dbReference>
<dbReference type="EMBL" id="FQUJ01000003">
    <property type="protein sequence ID" value="SHE51894.1"/>
    <property type="molecule type" value="Genomic_DNA"/>
</dbReference>
<dbReference type="CDD" id="cd17926">
    <property type="entry name" value="DEXHc_RE"/>
    <property type="match status" value="1"/>
</dbReference>
<dbReference type="PROSITE" id="PS51194">
    <property type="entry name" value="HELICASE_CTER"/>
    <property type="match status" value="1"/>
</dbReference>
<dbReference type="RefSeq" id="WP_084671087.1">
    <property type="nucleotide sequence ID" value="NZ_FQUJ01000003.1"/>
</dbReference>
<dbReference type="Pfam" id="PF00271">
    <property type="entry name" value="Helicase_C"/>
    <property type="match status" value="1"/>
</dbReference>
<organism evidence="3 4">
    <name type="scientific">Modicisalibacter ilicicola DSM 19980</name>
    <dbReference type="NCBI Taxonomy" id="1121942"/>
    <lineage>
        <taxon>Bacteria</taxon>
        <taxon>Pseudomonadati</taxon>
        <taxon>Pseudomonadota</taxon>
        <taxon>Gammaproteobacteria</taxon>
        <taxon>Oceanospirillales</taxon>
        <taxon>Halomonadaceae</taxon>
        <taxon>Modicisalibacter</taxon>
    </lineage>
</organism>
<dbReference type="GO" id="GO:0004386">
    <property type="term" value="F:helicase activity"/>
    <property type="evidence" value="ECO:0007669"/>
    <property type="project" value="UniProtKB-KW"/>
</dbReference>
<dbReference type="STRING" id="1121942.SAMN02745148_00511"/>
<dbReference type="GO" id="GO:0005524">
    <property type="term" value="F:ATP binding"/>
    <property type="evidence" value="ECO:0007669"/>
    <property type="project" value="InterPro"/>
</dbReference>
<keyword evidence="3" id="KW-0547">Nucleotide-binding</keyword>
<dbReference type="InterPro" id="IPR006935">
    <property type="entry name" value="Helicase/UvrB_N"/>
</dbReference>
<evidence type="ECO:0000313" key="4">
    <source>
        <dbReference type="Proteomes" id="UP000184346"/>
    </source>
</evidence>
<dbReference type="AlphaFoldDB" id="A0A1M4U5H2"/>
<dbReference type="OrthoDB" id="5165890at2"/>
<keyword evidence="4" id="KW-1185">Reference proteome</keyword>
<dbReference type="InterPro" id="IPR001650">
    <property type="entry name" value="Helicase_C-like"/>
</dbReference>
<evidence type="ECO:0000259" key="2">
    <source>
        <dbReference type="PROSITE" id="PS51194"/>
    </source>
</evidence>
<keyword evidence="3" id="KW-0347">Helicase</keyword>
<dbReference type="InterPro" id="IPR050742">
    <property type="entry name" value="Helicase_Restrict-Modif_Enz"/>
</dbReference>
<proteinExistence type="predicted"/>
<keyword evidence="3" id="KW-0067">ATP-binding</keyword>
<evidence type="ECO:0000313" key="3">
    <source>
        <dbReference type="EMBL" id="SHE51894.1"/>
    </source>
</evidence>